<feature type="region of interest" description="Disordered" evidence="1">
    <location>
        <begin position="95"/>
        <end position="292"/>
    </location>
</feature>
<feature type="compositionally biased region" description="Polar residues" evidence="1">
    <location>
        <begin position="95"/>
        <end position="104"/>
    </location>
</feature>
<dbReference type="EMBL" id="CAAE01014573">
    <property type="protein sequence ID" value="CAF99148.1"/>
    <property type="molecule type" value="Genomic_DNA"/>
</dbReference>
<dbReference type="OrthoDB" id="9933339at2759"/>
<organism evidence="2">
    <name type="scientific">Tetraodon nigroviridis</name>
    <name type="common">Spotted green pufferfish</name>
    <name type="synonym">Chelonodon nigroviridis</name>
    <dbReference type="NCBI Taxonomy" id="99883"/>
    <lineage>
        <taxon>Eukaryota</taxon>
        <taxon>Metazoa</taxon>
        <taxon>Chordata</taxon>
        <taxon>Craniata</taxon>
        <taxon>Vertebrata</taxon>
        <taxon>Euteleostomi</taxon>
        <taxon>Actinopterygii</taxon>
        <taxon>Neopterygii</taxon>
        <taxon>Teleostei</taxon>
        <taxon>Neoteleostei</taxon>
        <taxon>Acanthomorphata</taxon>
        <taxon>Eupercaria</taxon>
        <taxon>Tetraodontiformes</taxon>
        <taxon>Tetradontoidea</taxon>
        <taxon>Tetraodontidae</taxon>
        <taxon>Tetraodon</taxon>
    </lineage>
</organism>
<gene>
    <name evidence="2" type="ORF">GSTENG00017130001</name>
</gene>
<feature type="compositionally biased region" description="Polar residues" evidence="1">
    <location>
        <begin position="219"/>
        <end position="232"/>
    </location>
</feature>
<dbReference type="KEGG" id="tng:GSTEN00017130G001"/>
<comment type="caution">
    <text evidence="2">The sequence shown here is derived from an EMBL/GenBank/DDBJ whole genome shotgun (WGS) entry which is preliminary data.</text>
</comment>
<proteinExistence type="predicted"/>
<dbReference type="AlphaFoldDB" id="Q4SJN4"/>
<evidence type="ECO:0000256" key="1">
    <source>
        <dbReference type="SAM" id="MobiDB-lite"/>
    </source>
</evidence>
<sequence>MDSWTLQGDSYSFLRSAPPALSLCHRDGTPNHVEIFDIISVPHQRTAISETTCLCDIFGDDTEPPSLSIVGPLVPPQGEADGIVASLVADDLNDSSGSYHSAQGFSEGEEGFEDSRERLCSPPRQGELSQRTQPEETRHPKNPTDSSTNAEPESRPPSSSNNTGPTLGVLDGTERAPSPGHSSQYPLEGRASSSSPPLVEETFSPVPPNPGKEAELRTNPLSFRKSSPSHQALTPRPNPESCVTPEPPQSKSPESSSTFSKEDIFSEPRSTCFVHHRSPSPEPTSRDFPLGFTQSTFGAGAIVPSPLSSDTDISQRLGTQLEIDREMQMEEVGEVGRERLMERRMEKHGEGEEQLPEKGKGWPENAGYREEQVELSFRSRNRKGSLSGRAVTQADKRARDCQQCILIPKLAFQQTAKATTEGHICFPVGELGRRS</sequence>
<feature type="compositionally biased region" description="Polar residues" evidence="1">
    <location>
        <begin position="180"/>
        <end position="196"/>
    </location>
</feature>
<evidence type="ECO:0000313" key="2">
    <source>
        <dbReference type="EMBL" id="CAF99148.1"/>
    </source>
</evidence>
<reference evidence="2" key="2">
    <citation type="submission" date="2004-02" db="EMBL/GenBank/DDBJ databases">
        <authorList>
            <consortium name="Genoscope"/>
            <consortium name="Whitehead Institute Centre for Genome Research"/>
        </authorList>
    </citation>
    <scope>NUCLEOTIDE SEQUENCE</scope>
</reference>
<reference evidence="2" key="1">
    <citation type="journal article" date="2004" name="Nature">
        <title>Genome duplication in the teleost fish Tetraodon nigroviridis reveals the early vertebrate proto-karyotype.</title>
        <authorList>
            <person name="Jaillon O."/>
            <person name="Aury J.-M."/>
            <person name="Brunet F."/>
            <person name="Petit J.-L."/>
            <person name="Stange-Thomann N."/>
            <person name="Mauceli E."/>
            <person name="Bouneau L."/>
            <person name="Fischer C."/>
            <person name="Ozouf-Costaz C."/>
            <person name="Bernot A."/>
            <person name="Nicaud S."/>
            <person name="Jaffe D."/>
            <person name="Fisher S."/>
            <person name="Lutfalla G."/>
            <person name="Dossat C."/>
            <person name="Segurens B."/>
            <person name="Dasilva C."/>
            <person name="Salanoubat M."/>
            <person name="Levy M."/>
            <person name="Boudet N."/>
            <person name="Castellano S."/>
            <person name="Anthouard V."/>
            <person name="Jubin C."/>
            <person name="Castelli V."/>
            <person name="Katinka M."/>
            <person name="Vacherie B."/>
            <person name="Biemont C."/>
            <person name="Skalli Z."/>
            <person name="Cattolico L."/>
            <person name="Poulain J."/>
            <person name="De Berardinis V."/>
            <person name="Cruaud C."/>
            <person name="Duprat S."/>
            <person name="Brottier P."/>
            <person name="Coutanceau J.-P."/>
            <person name="Gouzy J."/>
            <person name="Parra G."/>
            <person name="Lardier G."/>
            <person name="Chapple C."/>
            <person name="McKernan K.J."/>
            <person name="McEwan P."/>
            <person name="Bosak S."/>
            <person name="Kellis M."/>
            <person name="Volff J.-N."/>
            <person name="Guigo R."/>
            <person name="Zody M.C."/>
            <person name="Mesirov J."/>
            <person name="Lindblad-Toh K."/>
            <person name="Birren B."/>
            <person name="Nusbaum C."/>
            <person name="Kahn D."/>
            <person name="Robinson-Rechavi M."/>
            <person name="Laudet V."/>
            <person name="Schachter V."/>
            <person name="Quetier F."/>
            <person name="Saurin W."/>
            <person name="Scarpelli C."/>
            <person name="Wincker P."/>
            <person name="Lander E.S."/>
            <person name="Weissenbach J."/>
            <person name="Roest Crollius H."/>
        </authorList>
    </citation>
    <scope>NUCLEOTIDE SEQUENCE [LARGE SCALE GENOMIC DNA]</scope>
</reference>
<protein>
    <submittedName>
        <fullName evidence="2">(spotted green pufferfish) hypothetical protein</fullName>
    </submittedName>
</protein>
<name>Q4SJN4_TETNG</name>
<accession>Q4SJN4</accession>
<feature type="region of interest" description="Disordered" evidence="1">
    <location>
        <begin position="344"/>
        <end position="367"/>
    </location>
</feature>